<accession>A0ABX9EGD4</accession>
<gene>
    <name evidence="2" type="ORF">C8D87_102779</name>
</gene>
<protein>
    <submittedName>
        <fullName evidence="2">Uncharacterized protein</fullName>
    </submittedName>
</protein>
<evidence type="ECO:0000313" key="2">
    <source>
        <dbReference type="EMBL" id="RAS68706.1"/>
    </source>
</evidence>
<organism evidence="2 3">
    <name type="scientific">Lentzea atacamensis</name>
    <dbReference type="NCBI Taxonomy" id="531938"/>
    <lineage>
        <taxon>Bacteria</taxon>
        <taxon>Bacillati</taxon>
        <taxon>Actinomycetota</taxon>
        <taxon>Actinomycetes</taxon>
        <taxon>Pseudonocardiales</taxon>
        <taxon>Pseudonocardiaceae</taxon>
        <taxon>Lentzea</taxon>
    </lineage>
</organism>
<proteinExistence type="predicted"/>
<name>A0ABX9EGD4_9PSEU</name>
<dbReference type="RefSeq" id="WP_112226752.1">
    <property type="nucleotide sequence ID" value="NZ_QLTT01000002.1"/>
</dbReference>
<keyword evidence="3" id="KW-1185">Reference proteome</keyword>
<comment type="caution">
    <text evidence="2">The sequence shown here is derived from an EMBL/GenBank/DDBJ whole genome shotgun (WGS) entry which is preliminary data.</text>
</comment>
<feature type="region of interest" description="Disordered" evidence="1">
    <location>
        <begin position="50"/>
        <end position="69"/>
    </location>
</feature>
<evidence type="ECO:0000313" key="3">
    <source>
        <dbReference type="Proteomes" id="UP000248714"/>
    </source>
</evidence>
<dbReference type="Proteomes" id="UP000248714">
    <property type="component" value="Unassembled WGS sequence"/>
</dbReference>
<dbReference type="EMBL" id="QLTT01000002">
    <property type="protein sequence ID" value="RAS68706.1"/>
    <property type="molecule type" value="Genomic_DNA"/>
</dbReference>
<feature type="region of interest" description="Disordered" evidence="1">
    <location>
        <begin position="1"/>
        <end position="22"/>
    </location>
</feature>
<evidence type="ECO:0000256" key="1">
    <source>
        <dbReference type="SAM" id="MobiDB-lite"/>
    </source>
</evidence>
<sequence>MTSPAQQWHQEHTQRHAVGKRPKITKLGIVVTTVFLVRLGVVEYFSFRNDPPSVTARRRGASRANGSTS</sequence>
<reference evidence="2 3" key="1">
    <citation type="submission" date="2018-06" db="EMBL/GenBank/DDBJ databases">
        <title>Genomic Encyclopedia of Type Strains, Phase IV (KMG-IV): sequencing the most valuable type-strain genomes for metagenomic binning, comparative biology and taxonomic classification.</title>
        <authorList>
            <person name="Goeker M."/>
        </authorList>
    </citation>
    <scope>NUCLEOTIDE SEQUENCE [LARGE SCALE GENOMIC DNA]</scope>
    <source>
        <strain evidence="2 3">DSM 45479</strain>
    </source>
</reference>